<dbReference type="GO" id="GO:0016020">
    <property type="term" value="C:membrane"/>
    <property type="evidence" value="ECO:0007669"/>
    <property type="project" value="UniProtKB-SubCell"/>
</dbReference>
<keyword evidence="4 7" id="KW-1133">Transmembrane helix</keyword>
<evidence type="ECO:0000256" key="2">
    <source>
        <dbReference type="ARBA" id="ARBA00008854"/>
    </source>
</evidence>
<evidence type="ECO:0000313" key="9">
    <source>
        <dbReference type="Proteomes" id="UP000184241"/>
    </source>
</evidence>
<dbReference type="PANTHER" id="PTHR34478:SF2">
    <property type="entry name" value="MEMBRANE PROTEIN"/>
    <property type="match status" value="1"/>
</dbReference>
<reference evidence="8 9" key="1">
    <citation type="submission" date="2016-11" db="EMBL/GenBank/DDBJ databases">
        <authorList>
            <person name="Jaros S."/>
            <person name="Januszkiewicz K."/>
            <person name="Wedrychowicz H."/>
        </authorList>
    </citation>
    <scope>NUCLEOTIDE SEQUENCE [LARGE SCALE GENOMIC DNA]</scope>
    <source>
        <strain evidence="8 9">DSM 6191</strain>
    </source>
</reference>
<evidence type="ECO:0000256" key="4">
    <source>
        <dbReference type="ARBA" id="ARBA00022989"/>
    </source>
</evidence>
<dbReference type="AlphaFoldDB" id="A0A1M5ZQ06"/>
<protein>
    <submittedName>
        <fullName evidence="8">LemA protein</fullName>
    </submittedName>
</protein>
<dbReference type="SUPFAM" id="SSF140478">
    <property type="entry name" value="LemA-like"/>
    <property type="match status" value="1"/>
</dbReference>
<evidence type="ECO:0000256" key="5">
    <source>
        <dbReference type="ARBA" id="ARBA00023136"/>
    </source>
</evidence>
<keyword evidence="5 7" id="KW-0472">Membrane</keyword>
<dbReference type="Pfam" id="PF04011">
    <property type="entry name" value="LemA"/>
    <property type="match status" value="1"/>
</dbReference>
<dbReference type="Gene3D" id="1.20.1440.20">
    <property type="entry name" value="LemA-like domain"/>
    <property type="match status" value="1"/>
</dbReference>
<name>A0A1M5ZQ06_9CLOT</name>
<evidence type="ECO:0000256" key="3">
    <source>
        <dbReference type="ARBA" id="ARBA00022692"/>
    </source>
</evidence>
<dbReference type="Proteomes" id="UP000184241">
    <property type="component" value="Unassembled WGS sequence"/>
</dbReference>
<keyword evidence="3 7" id="KW-0812">Transmembrane</keyword>
<evidence type="ECO:0000256" key="6">
    <source>
        <dbReference type="SAM" id="Coils"/>
    </source>
</evidence>
<organism evidence="8 9">
    <name type="scientific">Clostridium intestinale DSM 6191</name>
    <dbReference type="NCBI Taxonomy" id="1121320"/>
    <lineage>
        <taxon>Bacteria</taxon>
        <taxon>Bacillati</taxon>
        <taxon>Bacillota</taxon>
        <taxon>Clostridia</taxon>
        <taxon>Eubacteriales</taxon>
        <taxon>Clostridiaceae</taxon>
        <taxon>Clostridium</taxon>
    </lineage>
</organism>
<evidence type="ECO:0000256" key="7">
    <source>
        <dbReference type="SAM" id="Phobius"/>
    </source>
</evidence>
<dbReference type="PANTHER" id="PTHR34478">
    <property type="entry name" value="PROTEIN LEMA"/>
    <property type="match status" value="1"/>
</dbReference>
<dbReference type="EMBL" id="FQXU01000010">
    <property type="protein sequence ID" value="SHI26186.1"/>
    <property type="molecule type" value="Genomic_DNA"/>
</dbReference>
<feature type="transmembrane region" description="Helical" evidence="7">
    <location>
        <begin position="5"/>
        <end position="25"/>
    </location>
</feature>
<dbReference type="InterPro" id="IPR007156">
    <property type="entry name" value="MamQ_LemA"/>
</dbReference>
<evidence type="ECO:0000313" key="8">
    <source>
        <dbReference type="EMBL" id="SHI26186.1"/>
    </source>
</evidence>
<sequence>MKKGLLFTIIGFVIVIIIAVGGYIGTYNSLVSKDQNVSSKLSQIDNQLQRRNDLIPNLVETVKGYTKHEEKVFGDLAAARAKISGASSVQEKAEGDAELTSALRSLNVIVENYPVLKANENYLKLQDELAGTENRIAVARKDYNDSVQVFNSYKKRFFVNMFFGGRYPDKEYFKAAEGATEVPNVNF</sequence>
<comment type="similarity">
    <text evidence="2">Belongs to the LemA family.</text>
</comment>
<feature type="coiled-coil region" evidence="6">
    <location>
        <begin position="115"/>
        <end position="142"/>
    </location>
</feature>
<evidence type="ECO:0000256" key="1">
    <source>
        <dbReference type="ARBA" id="ARBA00004167"/>
    </source>
</evidence>
<dbReference type="InterPro" id="IPR023353">
    <property type="entry name" value="LemA-like_dom_sf"/>
</dbReference>
<dbReference type="RefSeq" id="WP_073021077.1">
    <property type="nucleotide sequence ID" value="NZ_FQXU01000010.1"/>
</dbReference>
<gene>
    <name evidence="8" type="ORF">SAMN02745941_03212</name>
</gene>
<comment type="subcellular location">
    <subcellularLocation>
        <location evidence="1">Membrane</location>
        <topology evidence="1">Single-pass membrane protein</topology>
    </subcellularLocation>
</comment>
<accession>A0A1M5ZQ06</accession>
<keyword evidence="6" id="KW-0175">Coiled coil</keyword>
<proteinExistence type="inferred from homology"/>